<dbReference type="CDD" id="cd01310">
    <property type="entry name" value="TatD_DNAse"/>
    <property type="match status" value="1"/>
</dbReference>
<dbReference type="NCBIfam" id="TIGR00010">
    <property type="entry name" value="YchF/TatD family DNA exonuclease"/>
    <property type="match status" value="1"/>
</dbReference>
<feature type="binding site" evidence="4">
    <location>
        <position position="7"/>
    </location>
    <ligand>
        <name>a divalent metal cation</name>
        <dbReference type="ChEBI" id="CHEBI:60240"/>
        <label>1</label>
    </ligand>
</feature>
<dbReference type="AlphaFoldDB" id="A0A1G7JS11"/>
<comment type="similarity">
    <text evidence="1">Belongs to the metallo-dependent hydrolases superfamily. TatD-type hydrolase family.</text>
</comment>
<dbReference type="InterPro" id="IPR015991">
    <property type="entry name" value="TatD/YcfH-like"/>
</dbReference>
<gene>
    <name evidence="5" type="ORF">SAMN05444167_1927</name>
</gene>
<name>A0A1G7JS11_9BACT</name>
<dbReference type="InterPro" id="IPR001130">
    <property type="entry name" value="TatD-like"/>
</dbReference>
<evidence type="ECO:0000256" key="1">
    <source>
        <dbReference type="ARBA" id="ARBA00009275"/>
    </source>
</evidence>
<dbReference type="PROSITE" id="PS01137">
    <property type="entry name" value="TATD_1"/>
    <property type="match status" value="1"/>
</dbReference>
<dbReference type="FunFam" id="3.20.20.140:FF:000005">
    <property type="entry name" value="TatD family hydrolase"/>
    <property type="match status" value="1"/>
</dbReference>
<evidence type="ECO:0000256" key="2">
    <source>
        <dbReference type="ARBA" id="ARBA00022723"/>
    </source>
</evidence>
<keyword evidence="6" id="KW-1185">Reference proteome</keyword>
<dbReference type="PIRSF" id="PIRSF005902">
    <property type="entry name" value="DNase_TatD"/>
    <property type="match status" value="1"/>
</dbReference>
<keyword evidence="2 4" id="KW-0479">Metal-binding</keyword>
<organism evidence="5 6">
    <name type="scientific">Terriglobus roseus</name>
    <dbReference type="NCBI Taxonomy" id="392734"/>
    <lineage>
        <taxon>Bacteria</taxon>
        <taxon>Pseudomonadati</taxon>
        <taxon>Acidobacteriota</taxon>
        <taxon>Terriglobia</taxon>
        <taxon>Terriglobales</taxon>
        <taxon>Acidobacteriaceae</taxon>
        <taxon>Terriglobus</taxon>
    </lineage>
</organism>
<dbReference type="RefSeq" id="WP_083344944.1">
    <property type="nucleotide sequence ID" value="NZ_LT629690.1"/>
</dbReference>
<feature type="binding site" evidence="4">
    <location>
        <position position="180"/>
    </location>
    <ligand>
        <name>a divalent metal cation</name>
        <dbReference type="ChEBI" id="CHEBI:60240"/>
        <label>2</label>
    </ligand>
</feature>
<evidence type="ECO:0000313" key="6">
    <source>
        <dbReference type="Proteomes" id="UP000182427"/>
    </source>
</evidence>
<evidence type="ECO:0000313" key="5">
    <source>
        <dbReference type="EMBL" id="SDF27646.1"/>
    </source>
</evidence>
<feature type="binding site" evidence="4">
    <location>
        <position position="101"/>
    </location>
    <ligand>
        <name>a divalent metal cation</name>
        <dbReference type="ChEBI" id="CHEBI:60240"/>
        <label>1</label>
    </ligand>
</feature>
<dbReference type="GO" id="GO:0016788">
    <property type="term" value="F:hydrolase activity, acting on ester bonds"/>
    <property type="evidence" value="ECO:0007669"/>
    <property type="project" value="InterPro"/>
</dbReference>
<reference evidence="5 6" key="1">
    <citation type="submission" date="2016-10" db="EMBL/GenBank/DDBJ databases">
        <authorList>
            <person name="de Groot N.N."/>
        </authorList>
    </citation>
    <scope>NUCLEOTIDE SEQUENCE [LARGE SCALE GENOMIC DNA]</scope>
    <source>
        <strain evidence="5 6">GAS232</strain>
    </source>
</reference>
<feature type="binding site" evidence="4">
    <location>
        <position position="138"/>
    </location>
    <ligand>
        <name>a divalent metal cation</name>
        <dbReference type="ChEBI" id="CHEBI:60240"/>
        <label>2</label>
    </ligand>
</feature>
<dbReference type="InterPro" id="IPR018228">
    <property type="entry name" value="DNase_TatD-rel_CS"/>
</dbReference>
<dbReference type="InterPro" id="IPR032466">
    <property type="entry name" value="Metal_Hydrolase"/>
</dbReference>
<dbReference type="Pfam" id="PF01026">
    <property type="entry name" value="TatD_DNase"/>
    <property type="match status" value="1"/>
</dbReference>
<protein>
    <submittedName>
        <fullName evidence="5">TatD DNase family protein</fullName>
    </submittedName>
</protein>
<dbReference type="Proteomes" id="UP000182427">
    <property type="component" value="Chromosome I"/>
</dbReference>
<dbReference type="OrthoDB" id="9810005at2"/>
<dbReference type="PANTHER" id="PTHR46124">
    <property type="entry name" value="D-AMINOACYL-TRNA DEACYLASE"/>
    <property type="match status" value="1"/>
</dbReference>
<proteinExistence type="inferred from homology"/>
<evidence type="ECO:0000256" key="3">
    <source>
        <dbReference type="ARBA" id="ARBA00022801"/>
    </source>
</evidence>
<keyword evidence="3" id="KW-0378">Hydrolase</keyword>
<accession>A0A1G7JS11</accession>
<feature type="binding site" evidence="4">
    <location>
        <position position="230"/>
    </location>
    <ligand>
        <name>a divalent metal cation</name>
        <dbReference type="ChEBI" id="CHEBI:60240"/>
        <label>1</label>
    </ligand>
</feature>
<feature type="binding site" evidence="4">
    <location>
        <position position="9"/>
    </location>
    <ligand>
        <name>a divalent metal cation</name>
        <dbReference type="ChEBI" id="CHEBI:60240"/>
        <label>1</label>
    </ligand>
</feature>
<dbReference type="GO" id="GO:0005829">
    <property type="term" value="C:cytosol"/>
    <property type="evidence" value="ECO:0007669"/>
    <property type="project" value="TreeGrafter"/>
</dbReference>
<dbReference type="Gene3D" id="3.20.20.140">
    <property type="entry name" value="Metal-dependent hydrolases"/>
    <property type="match status" value="1"/>
</dbReference>
<dbReference type="SUPFAM" id="SSF51556">
    <property type="entry name" value="Metallo-dependent hydrolases"/>
    <property type="match status" value="1"/>
</dbReference>
<evidence type="ECO:0000256" key="4">
    <source>
        <dbReference type="PIRSR" id="PIRSR005902-1"/>
    </source>
</evidence>
<dbReference type="EMBL" id="LT629690">
    <property type="protein sequence ID" value="SDF27646.1"/>
    <property type="molecule type" value="Genomic_DNA"/>
</dbReference>
<dbReference type="GO" id="GO:0046872">
    <property type="term" value="F:metal ion binding"/>
    <property type="evidence" value="ECO:0007669"/>
    <property type="project" value="UniProtKB-KW"/>
</dbReference>
<sequence>MHIVDSHAHLDFPTYADDLDAVLARSLEADVRTILSVGIGDGPETMHRARDLAVKYKGNHAVPRIVASAGIHPQEAQHANDAALSKLRMLAADENVVAIGEIGLDYYHIENPDIDVQQQAFLAQMEIALAANKPILIHCRTSELATPQAKERFGPADAQDDLLRLIAENFANKGGVGVMHCFSGTADEASRALDLGFYLSFAGNVTYARFPSIREAAELVPADRYLVETDAPFLAPIPYRGERNEPGRTRVTAEFVAELRKIPLEQLAEETTGNFRRLFRVE</sequence>
<dbReference type="PANTHER" id="PTHR46124:SF2">
    <property type="entry name" value="D-AMINOACYL-TRNA DEACYLASE"/>
    <property type="match status" value="1"/>
</dbReference>
<dbReference type="GO" id="GO:0004536">
    <property type="term" value="F:DNA nuclease activity"/>
    <property type="evidence" value="ECO:0007669"/>
    <property type="project" value="InterPro"/>
</dbReference>